<sequence>MKVLLKQPKQQPISIEFSNNEDEKLRALQALVDGYVEVATVVTLEGVGQVAVLCDEDYFYKETRRPICNSLNVGEPHKWLVYGAAVMVKIRHTAHGDVFSGFDFEDEIQKATKWLEDHDLCRKELWEKLDKQ</sequence>
<evidence type="ECO:0000259" key="1">
    <source>
        <dbReference type="Pfam" id="PF12957"/>
    </source>
</evidence>
<dbReference type="InterPro" id="IPR024559">
    <property type="entry name" value="DUF3846"/>
</dbReference>
<dbReference type="Pfam" id="PF12957">
    <property type="entry name" value="DUF3846"/>
    <property type="match status" value="1"/>
</dbReference>
<dbReference type="EMBL" id="BK016138">
    <property type="protein sequence ID" value="DAF97918.1"/>
    <property type="molecule type" value="Genomic_DNA"/>
</dbReference>
<protein>
    <recommendedName>
        <fullName evidence="1">DUF3846 domain-containing protein</fullName>
    </recommendedName>
</protein>
<evidence type="ECO:0000313" key="2">
    <source>
        <dbReference type="EMBL" id="DAF97918.1"/>
    </source>
</evidence>
<organism evidence="2">
    <name type="scientific">Myoviridae sp. ctvxP16</name>
    <dbReference type="NCBI Taxonomy" id="2825205"/>
    <lineage>
        <taxon>Viruses</taxon>
        <taxon>Duplodnaviria</taxon>
        <taxon>Heunggongvirae</taxon>
        <taxon>Uroviricota</taxon>
        <taxon>Caudoviricetes</taxon>
    </lineage>
</organism>
<proteinExistence type="predicted"/>
<reference evidence="2" key="1">
    <citation type="journal article" date="2021" name="Proc. Natl. Acad. Sci. U.S.A.">
        <title>A Catalog of Tens of Thousands of Viruses from Human Metagenomes Reveals Hidden Associations with Chronic Diseases.</title>
        <authorList>
            <person name="Tisza M.J."/>
            <person name="Buck C.B."/>
        </authorList>
    </citation>
    <scope>NUCLEOTIDE SEQUENCE</scope>
    <source>
        <strain evidence="2">CtvxP16</strain>
    </source>
</reference>
<feature type="domain" description="DUF3846" evidence="1">
    <location>
        <begin position="1"/>
        <end position="90"/>
    </location>
</feature>
<accession>A0A8S5UU75</accession>
<name>A0A8S5UU75_9CAUD</name>